<gene>
    <name evidence="1" type="ordered locus">Deipr_0706</name>
</gene>
<dbReference type="EMBL" id="CP002536">
    <property type="protein sequence ID" value="ADY25866.1"/>
    <property type="molecule type" value="Genomic_DNA"/>
</dbReference>
<organism evidence="1 2">
    <name type="scientific">Deinococcus proteolyticus (strain ATCC 35074 / DSM 20540 / JCM 6276 / NBRC 101906 / NCIMB 13154 / VKM Ac-1939 / CCM 2703 / MRP)</name>
    <dbReference type="NCBI Taxonomy" id="693977"/>
    <lineage>
        <taxon>Bacteria</taxon>
        <taxon>Thermotogati</taxon>
        <taxon>Deinococcota</taxon>
        <taxon>Deinococci</taxon>
        <taxon>Deinococcales</taxon>
        <taxon>Deinococcaceae</taxon>
        <taxon>Deinococcus</taxon>
    </lineage>
</organism>
<accession>F0RLG2</accession>
<dbReference type="KEGG" id="dpt:Deipr_0706"/>
<dbReference type="STRING" id="693977.Deipr_0706"/>
<dbReference type="HOGENOM" id="CLU_028459_1_0_0"/>
<proteinExistence type="predicted"/>
<reference evidence="2" key="1">
    <citation type="submission" date="2011-02" db="EMBL/GenBank/DDBJ databases">
        <title>The complete sequence of chromosome of Deinococcus proteolyticus DSM 20540.</title>
        <authorList>
            <consortium name="US DOE Joint Genome Institute (JGI-PGF)"/>
            <person name="Lucas S."/>
            <person name="Copeland A."/>
            <person name="Lapidus A."/>
            <person name="Bruce D."/>
            <person name="Goodwin L."/>
            <person name="Pitluck S."/>
            <person name="Kyrpides N."/>
            <person name="Mavromatis K."/>
            <person name="Pagani I."/>
            <person name="Ivanova N."/>
            <person name="Ovchinnikova G."/>
            <person name="Zeytun A."/>
            <person name="Detter J.C."/>
            <person name="Han C."/>
            <person name="Land M."/>
            <person name="Hauser L."/>
            <person name="Markowitz V."/>
            <person name="Cheng J.-F."/>
            <person name="Hugenholtz P."/>
            <person name="Woyke T."/>
            <person name="Wu D."/>
            <person name="Pukall R."/>
            <person name="Steenblock K."/>
            <person name="Brambilla E."/>
            <person name="Klenk H.-P."/>
            <person name="Eisen J.A."/>
        </authorList>
    </citation>
    <scope>NUCLEOTIDE SEQUENCE [LARGE SCALE GENOMIC DNA]</scope>
    <source>
        <strain evidence="2">ATCC 35074 / DSM 20540 / JCM 6276 / NBRC 101906 / NCIMB 13154 / VKM Ac-1939 / CCM 2703 / MRP</strain>
    </source>
</reference>
<dbReference type="RefSeq" id="WP_013614475.1">
    <property type="nucleotide sequence ID" value="NC_015161.1"/>
</dbReference>
<keyword evidence="2" id="KW-1185">Reference proteome</keyword>
<sequence length="353" mass="37676">MRKTLTLLLNILLAVGLAAGIWYSATQASVKEVKGLVGSEKEAFFADPQVQATLKKKYRLKVQAVKAGSREMAGADLAGYSFAFPAGVSAAEVLKKRSGAAQTYDAFYTPLAVASWEPVAGLLKRNGLVQQDQGVSWLDMRALLPLMQSGKRWSDLRGADAYPSKRSLLLNTTDVRKSNSAAMYLALVAYLLNSEAVPQVAEAPALAREAMPLFLRQGFQENSSAGPFEDYLALGAGKAPLVVIYEAQFLEQAGHGGLPAGATLLYPRPTIYAKHVLVPLDAAGQTLGHALAEDPQLQQLAAQYGFRTPDAAQFAGAVQASGVKVPASLVDLAQEPSQEVLNAMIAQIEKEYP</sequence>
<dbReference type="OrthoDB" id="5418945at2"/>
<dbReference type="AlphaFoldDB" id="F0RLG2"/>
<dbReference type="eggNOG" id="COG1613">
    <property type="taxonomic scope" value="Bacteria"/>
</dbReference>
<name>F0RLG2_DEIPM</name>
<evidence type="ECO:0000313" key="2">
    <source>
        <dbReference type="Proteomes" id="UP000007718"/>
    </source>
</evidence>
<dbReference type="Proteomes" id="UP000007718">
    <property type="component" value="Chromosome"/>
</dbReference>
<protein>
    <recommendedName>
        <fullName evidence="3">Extracellular solute-binding protein family 1</fullName>
    </recommendedName>
</protein>
<evidence type="ECO:0000313" key="1">
    <source>
        <dbReference type="EMBL" id="ADY25866.1"/>
    </source>
</evidence>
<reference evidence="1 2" key="2">
    <citation type="journal article" date="2012" name="Stand. Genomic Sci.">
        <title>Complete genome sequence of the orange-red pigmented, radioresistant Deinococcus proteolyticus type strain (MRP(T)).</title>
        <authorList>
            <person name="Copeland A."/>
            <person name="Zeytun A."/>
            <person name="Yassawong M."/>
            <person name="Nolan M."/>
            <person name="Lucas S."/>
            <person name="Hammon N."/>
            <person name="Deshpande S."/>
            <person name="Cheng J.F."/>
            <person name="Han C."/>
            <person name="Tapia R."/>
            <person name="Goodwin L.A."/>
            <person name="Pitluck S."/>
            <person name="Mavromatis K."/>
            <person name="Liolios K."/>
            <person name="Pagani I."/>
            <person name="Ivanova N."/>
            <person name="Mikhailova N."/>
            <person name="Pati A."/>
            <person name="Chen A."/>
            <person name="Palaniappan K."/>
            <person name="Land M."/>
            <person name="Hauser L."/>
            <person name="Jeffries C.D."/>
            <person name="Brambilla E.M."/>
            <person name="Rohde M."/>
            <person name="Sikorski J."/>
            <person name="Pukall R."/>
            <person name="Goker M."/>
            <person name="Detter J.C."/>
            <person name="Woyke T."/>
            <person name="Bristow J."/>
            <person name="Eisen J.A."/>
            <person name="Markowitz V."/>
            <person name="Hugenholtz P."/>
            <person name="Kyrpides N.C."/>
            <person name="Klenk H.P."/>
            <person name="Lapidus A."/>
        </authorList>
    </citation>
    <scope>NUCLEOTIDE SEQUENCE [LARGE SCALE GENOMIC DNA]</scope>
    <source>
        <strain evidence="2">ATCC 35074 / DSM 20540 / JCM 6276 / NBRC 101906 / NCIMB 13154 / VKM Ac-1939 / CCM 2703 / MRP</strain>
    </source>
</reference>
<evidence type="ECO:0008006" key="3">
    <source>
        <dbReference type="Google" id="ProtNLM"/>
    </source>
</evidence>